<dbReference type="Proteomes" id="UP001321492">
    <property type="component" value="Unassembled WGS sequence"/>
</dbReference>
<reference evidence="8 9" key="1">
    <citation type="submission" date="2023-05" db="EMBL/GenBank/DDBJ databases">
        <title>Chelatococcus sp. nov., a moderately thermophilic bacterium isolated from hot spring microbial mat.</title>
        <authorList>
            <person name="Hu C.-J."/>
            <person name="Li W.-J."/>
        </authorList>
    </citation>
    <scope>NUCLEOTIDE SEQUENCE [LARGE SCALE GENOMIC DNA]</scope>
    <source>
        <strain evidence="8 9">SYSU G07232</strain>
    </source>
</reference>
<proteinExistence type="predicted"/>
<feature type="compositionally biased region" description="Low complexity" evidence="5">
    <location>
        <begin position="488"/>
        <end position="501"/>
    </location>
</feature>
<keyword evidence="9" id="KW-1185">Reference proteome</keyword>
<evidence type="ECO:0000256" key="4">
    <source>
        <dbReference type="ARBA" id="ARBA00023136"/>
    </source>
</evidence>
<dbReference type="Pfam" id="PF07219">
    <property type="entry name" value="HemY_N"/>
    <property type="match status" value="1"/>
</dbReference>
<dbReference type="InterPro" id="IPR010817">
    <property type="entry name" value="HemY_N"/>
</dbReference>
<evidence type="ECO:0000259" key="7">
    <source>
        <dbReference type="Pfam" id="PF07219"/>
    </source>
</evidence>
<feature type="compositionally biased region" description="Pro residues" evidence="5">
    <location>
        <begin position="502"/>
        <end position="511"/>
    </location>
</feature>
<evidence type="ECO:0000256" key="5">
    <source>
        <dbReference type="SAM" id="MobiDB-lite"/>
    </source>
</evidence>
<protein>
    <submittedName>
        <fullName evidence="8">Heme biosynthesis HemY N-terminal domain-containing protein</fullName>
    </submittedName>
</protein>
<feature type="compositionally biased region" description="Low complexity" evidence="5">
    <location>
        <begin position="447"/>
        <end position="465"/>
    </location>
</feature>
<feature type="region of interest" description="Disordered" evidence="5">
    <location>
        <begin position="430"/>
        <end position="531"/>
    </location>
</feature>
<organism evidence="8 9">
    <name type="scientific">Chelatococcus albus</name>
    <dbReference type="NCBI Taxonomy" id="3047466"/>
    <lineage>
        <taxon>Bacteria</taxon>
        <taxon>Pseudomonadati</taxon>
        <taxon>Pseudomonadota</taxon>
        <taxon>Alphaproteobacteria</taxon>
        <taxon>Hyphomicrobiales</taxon>
        <taxon>Chelatococcaceae</taxon>
        <taxon>Chelatococcus</taxon>
    </lineage>
</organism>
<feature type="domain" description="HemY N-terminal" evidence="7">
    <location>
        <begin position="26"/>
        <end position="132"/>
    </location>
</feature>
<evidence type="ECO:0000256" key="6">
    <source>
        <dbReference type="SAM" id="Phobius"/>
    </source>
</evidence>
<comment type="subcellular location">
    <subcellularLocation>
        <location evidence="1">Membrane</location>
    </subcellularLocation>
</comment>
<evidence type="ECO:0000256" key="1">
    <source>
        <dbReference type="ARBA" id="ARBA00004370"/>
    </source>
</evidence>
<evidence type="ECO:0000256" key="2">
    <source>
        <dbReference type="ARBA" id="ARBA00022692"/>
    </source>
</evidence>
<gene>
    <name evidence="8" type="ORF">QNA08_16300</name>
</gene>
<dbReference type="InterPro" id="IPR016982">
    <property type="entry name" value="Mms48"/>
</dbReference>
<feature type="transmembrane region" description="Helical" evidence="6">
    <location>
        <begin position="45"/>
        <end position="66"/>
    </location>
</feature>
<keyword evidence="2 6" id="KW-0812">Transmembrane</keyword>
<accession>A0ABT7ALG6</accession>
<dbReference type="InterPro" id="IPR011990">
    <property type="entry name" value="TPR-like_helical_dom_sf"/>
</dbReference>
<name>A0ABT7ALG6_9HYPH</name>
<evidence type="ECO:0000313" key="8">
    <source>
        <dbReference type="EMBL" id="MDJ1159787.1"/>
    </source>
</evidence>
<dbReference type="Gene3D" id="1.25.40.10">
    <property type="entry name" value="Tetratricopeptide repeat domain"/>
    <property type="match status" value="2"/>
</dbReference>
<dbReference type="SUPFAM" id="SSF81901">
    <property type="entry name" value="HCP-like"/>
    <property type="match status" value="1"/>
</dbReference>
<dbReference type="PIRSF" id="PIRSF031802">
    <property type="entry name" value="UCP031802"/>
    <property type="match status" value="1"/>
</dbReference>
<feature type="compositionally biased region" description="Pro residues" evidence="5">
    <location>
        <begin position="466"/>
        <end position="487"/>
    </location>
</feature>
<evidence type="ECO:0000313" key="9">
    <source>
        <dbReference type="Proteomes" id="UP001321492"/>
    </source>
</evidence>
<keyword evidence="3 6" id="KW-1133">Transmembrane helix</keyword>
<dbReference type="RefSeq" id="WP_283741781.1">
    <property type="nucleotide sequence ID" value="NZ_JASJEV010000012.1"/>
</dbReference>
<evidence type="ECO:0000256" key="3">
    <source>
        <dbReference type="ARBA" id="ARBA00022989"/>
    </source>
</evidence>
<comment type="caution">
    <text evidence="8">The sequence shown here is derived from an EMBL/GenBank/DDBJ whole genome shotgun (WGS) entry which is preliminary data.</text>
</comment>
<keyword evidence="4 6" id="KW-0472">Membrane</keyword>
<dbReference type="EMBL" id="JASJEV010000012">
    <property type="protein sequence ID" value="MDJ1159787.1"/>
    <property type="molecule type" value="Genomic_DNA"/>
</dbReference>
<sequence>MIRVLIFLTVLALVALGAAWLADQPGQIVITWGSYRAEPPLPYVILAVFAFAALAVLLWTLVRFVFRLPDLVTLASRARRRTKGFAAVSRGMVAVGAGDPAAARRHAGDAERWLGREPLTLLLKAQAAQMAGDREGAEAAFSEMLDEPETRVLGLRGLFVEARRKGDLVAARAHATKAAQLAPSVGWANEAVLEFQCAERDWRGALATLERRAGRGTIDRATARRHRAVLLTADALERVDREPAAALAQAKEAAKLAPDLVPAATLSGRLLARGGYLRKAAKVLEAAWRRGPHPDLAAAYLDLRPGDSALDRLGRAETLMRLAPGHAEGRLAVAEAALGAREFKRARAALAPLLDERPTVRVCLLMADIEEAEHAAAGAVREWLARASRAPRDPAWLADGVISDRWAPVSPTTGRIDAFVWGTPVERIAAPSGAGGPDAVLADADEPAAPTAEAPAQAIPALPREQPAPPPPPAAVPQPVTPAPGPPDTVAATRRSATPVIFPLPAPPDDPGPQEAEELAEERPKRLTVLG</sequence>